<reference evidence="4" key="2">
    <citation type="submission" date="2015-07" db="EMBL/GenBank/DDBJ databases">
        <title>The genome sequence of Plasmodium falciparum RAJ116.</title>
        <authorList>
            <consortium name="The Broad Institute Genome Sequencing Platform"/>
            <person name="Volkman S.K."/>
            <person name="Neafsey D.E."/>
            <person name="Dash A.P."/>
            <person name="Chitnis C.E."/>
            <person name="Hartl D.L."/>
            <person name="Young S.K."/>
            <person name="Kodira C.D."/>
            <person name="Zeng Q."/>
            <person name="Koehrsen M."/>
            <person name="Godfrey P."/>
            <person name="Alvarado L."/>
            <person name="Berlin A."/>
            <person name="Borenstein D."/>
            <person name="Chen Z."/>
            <person name="Engels R."/>
            <person name="Freedman E."/>
            <person name="Gellesch M."/>
            <person name="Goldberg J."/>
            <person name="Griggs A."/>
            <person name="Gujja S."/>
            <person name="Heiman D."/>
            <person name="Hepburn T."/>
            <person name="Howarth C."/>
            <person name="Jen D."/>
            <person name="Larson L."/>
            <person name="Lewis B."/>
            <person name="Mehta T."/>
            <person name="Park D."/>
            <person name="Pearson M."/>
            <person name="Roberts A."/>
            <person name="Saif S."/>
            <person name="Shea T."/>
            <person name="Shenoy N."/>
            <person name="Sisk P."/>
            <person name="Stolte C."/>
            <person name="Sykes S."/>
            <person name="Walk T."/>
            <person name="White J."/>
            <person name="Yandava C."/>
            <person name="Wirth D.F."/>
            <person name="Nusbaum C."/>
            <person name="Birren B."/>
        </authorList>
    </citation>
    <scope>NUCLEOTIDE SEQUENCE [LARGE SCALE GENOMIC DNA]</scope>
    <source>
        <strain evidence="4">RAJ116</strain>
    </source>
</reference>
<feature type="region of interest" description="Disordered" evidence="2">
    <location>
        <begin position="665"/>
        <end position="688"/>
    </location>
</feature>
<keyword evidence="1" id="KW-0175">Coiled coil</keyword>
<feature type="compositionally biased region" description="Low complexity" evidence="2">
    <location>
        <begin position="486"/>
        <end position="522"/>
    </location>
</feature>
<evidence type="ECO:0000313" key="4">
    <source>
        <dbReference type="Proteomes" id="UP000054566"/>
    </source>
</evidence>
<feature type="compositionally biased region" description="Low complexity" evidence="2">
    <location>
        <begin position="665"/>
        <end position="681"/>
    </location>
</feature>
<protein>
    <submittedName>
        <fullName evidence="3">Uncharacterized protein</fullName>
    </submittedName>
</protein>
<dbReference type="Gene3D" id="1.10.287.1490">
    <property type="match status" value="1"/>
</dbReference>
<sequence length="1291" mass="153989">MKNKFDSENDMEQNYTNDNVNMQKSRNSINNKYDINDFENDTIIALNEKNMIIESLNEKIAHYEEENYKKEELVNKYKNMINELSNKIHIFEDNLDFLISLNEFIKTNNFTYQNILDILNNSILYKKLLSKILVENQFYKYIISIRDWLFEIIKSKSYSNSNNNNNNNIISNNSNTRESVLRMSLRKKGNFKRTASVTSNIYNDLFLSENVLSAEKENDEIMNSFNKTLKVIDDDFNSFENICIELNNLFIEEDWNNIFIKLNILENQFKNIINLIIHEMKKINKKIKNNNNEKLELKKSVKILKKRLNSISNDLEKRTEEIEHLNIALNKECAEKDILLNQYEDIKKTYKQLNEQYNEQIILIQKNEYELKSLSDQLLLEKNENQIKTEKINKLLNSDLNHFNTSLDKSAYQLSELNNEKKKNKILLNELEEKEKIISHLQKDFESNVEVINELKEFNEMLINKLKKEEYKKEKDNNVYDKNSDHNYSNNNDNNNNSNNNNSSNRNSHSNNNNNNNSWNNNMKSFHKCDIPNNEHLEDINRNELMIIISKLENENNILKEELEIIRNNFHILKEKKNELEDIINSHDVTLNKREIELNDILIEKEKILEQTNKYKIKCIQIIDICFNQDFNIIDIREKIITIFENDDEQIMDIINCHKNMLSNSNSNSNRNSNNNNNNNNKLNILQDEESRSNIDEEKILHMEEMSKKNEELIKKNEEIWKLNKFIENLNKEITNKNFIIISNQQDIENKNDILEKNETYINFLKDQIKLLCNNIDENNLFDINNVNLSPTLRSFIKRNSVRPKNAYSSNDNKEDPFFDDMIYNNHMNSINKIINDQDSQLKKQRISEANSTSQPHYNFYDENEVKLEEMNLKIEDLNDKLKTSENKIVILKNENNELIEKCEFLKSELKNVQGTKRHLMLCESRINILEKELEDKKNKLEAQNQTVNECVDIYVEENSENYNKILELKKLNEKYKIEINVLNDEITKLKNEINTYKNDLKNINATLDFYKSTHDELVNEFSKEEINNVYYIKMCEQLKQENQNFKQLLDSHEENKNELLNNMKQIKEQLNNCIKENYEIILDLELLQMQNNILKENCNYYKEREHILINKLDENNNIKNLKIDENINEQNITEFINKLNQQINYLQDDINSKSDNIISLKYQIKAFHYEQISKENNQPYKQNDNTIQEIVNLNNITYIQNNLFIYISLFKSVLFIISEILFFIDPTNNLYFEILTLLKLKAQNQSYVEFDTMIKHVDISQHDCENIFQSVLKSKTILREKLQLLQLKIC</sequence>
<organism evidence="3 4">
    <name type="scientific">Plasmodium falciparum RAJ116</name>
    <dbReference type="NCBI Taxonomy" id="580058"/>
    <lineage>
        <taxon>Eukaryota</taxon>
        <taxon>Sar</taxon>
        <taxon>Alveolata</taxon>
        <taxon>Apicomplexa</taxon>
        <taxon>Aconoidasida</taxon>
        <taxon>Haemosporida</taxon>
        <taxon>Plasmodiidae</taxon>
        <taxon>Plasmodium</taxon>
        <taxon>Plasmodium (Laverania)</taxon>
    </lineage>
</organism>
<feature type="coiled-coil region" evidence="1">
    <location>
        <begin position="414"/>
        <end position="444"/>
    </location>
</feature>
<dbReference type="Proteomes" id="UP000054566">
    <property type="component" value="Unassembled WGS sequence"/>
</dbReference>
<feature type="coiled-coil region" evidence="1">
    <location>
        <begin position="46"/>
        <end position="94"/>
    </location>
</feature>
<feature type="region of interest" description="Disordered" evidence="2">
    <location>
        <begin position="474"/>
        <end position="525"/>
    </location>
</feature>
<evidence type="ECO:0000256" key="1">
    <source>
        <dbReference type="SAM" id="Coils"/>
    </source>
</evidence>
<feature type="compositionally biased region" description="Basic and acidic residues" evidence="2">
    <location>
        <begin position="474"/>
        <end position="485"/>
    </location>
</feature>
<dbReference type="EMBL" id="GG663834">
    <property type="protein sequence ID" value="KNC35433.1"/>
    <property type="molecule type" value="Genomic_DNA"/>
</dbReference>
<feature type="compositionally biased region" description="Polar residues" evidence="2">
    <location>
        <begin position="12"/>
        <end position="23"/>
    </location>
</feature>
<name>A0A0L0CT26_PLAFA</name>
<feature type="coiled-coil region" evidence="1">
    <location>
        <begin position="861"/>
        <end position="1105"/>
    </location>
</feature>
<feature type="coiled-coil region" evidence="1">
    <location>
        <begin position="280"/>
        <end position="363"/>
    </location>
</feature>
<evidence type="ECO:0000256" key="2">
    <source>
        <dbReference type="SAM" id="MobiDB-lite"/>
    </source>
</evidence>
<proteinExistence type="predicted"/>
<feature type="coiled-coil region" evidence="1">
    <location>
        <begin position="542"/>
        <end position="583"/>
    </location>
</feature>
<evidence type="ECO:0000313" key="3">
    <source>
        <dbReference type="EMBL" id="KNC35433.1"/>
    </source>
</evidence>
<gene>
    <name evidence="3" type="ORF">PFLG_00510</name>
</gene>
<feature type="region of interest" description="Disordered" evidence="2">
    <location>
        <begin position="1"/>
        <end position="23"/>
    </location>
</feature>
<accession>A0A0L0CT26</accession>
<reference evidence="4" key="1">
    <citation type="submission" date="2015-07" db="EMBL/GenBank/DDBJ databases">
        <title>Annotation of Plasmodium falciparum RAJ116.</title>
        <authorList>
            <consortium name="The Broad Institute Genome Sequencing Platform"/>
            <person name="Volkman S.K."/>
            <person name="Neafsey D.E."/>
            <person name="Dash A.P."/>
            <person name="Chitnis C.E."/>
            <person name="Hartl D.L."/>
            <person name="Young S.K."/>
            <person name="Zeng Q."/>
            <person name="Koehrsen M."/>
            <person name="Alvarado L."/>
            <person name="Berlin A."/>
            <person name="Borenstein D."/>
            <person name="Chapman S.B."/>
            <person name="Chen Z."/>
            <person name="Engels R."/>
            <person name="Freedman E."/>
            <person name="Gellesch M."/>
            <person name="Goldberg J."/>
            <person name="Griggs A."/>
            <person name="Gujja S."/>
            <person name="Heilman E.R."/>
            <person name="Heiman D.I."/>
            <person name="Howarth C."/>
            <person name="Jen D."/>
            <person name="Larson L."/>
            <person name="Mehta T."/>
            <person name="Neiman D."/>
            <person name="Park D."/>
            <person name="Pearson M."/>
            <person name="Roberts A."/>
            <person name="Saif S."/>
            <person name="Shea T."/>
            <person name="Shenoy N."/>
            <person name="Sisk P."/>
            <person name="Stolte C."/>
            <person name="Sykes S."/>
            <person name="Walk T."/>
            <person name="White J."/>
            <person name="Yandava C."/>
            <person name="Haas B."/>
            <person name="Henn M.R."/>
            <person name="Nusbaum C."/>
            <person name="Birren B."/>
        </authorList>
    </citation>
    <scope>NUCLEOTIDE SEQUENCE [LARGE SCALE GENOMIC DNA]</scope>
    <source>
        <strain evidence="4">RAJ116</strain>
    </source>
</reference>